<organism evidence="6 7">
    <name type="scientific">Candidatus Mediterraneibacter faecigallinarum</name>
    <dbReference type="NCBI Taxonomy" id="2838669"/>
    <lineage>
        <taxon>Bacteria</taxon>
        <taxon>Bacillati</taxon>
        <taxon>Bacillota</taxon>
        <taxon>Clostridia</taxon>
        <taxon>Lachnospirales</taxon>
        <taxon>Lachnospiraceae</taxon>
        <taxon>Mediterraneibacter</taxon>
    </lineage>
</organism>
<feature type="domain" description="Periplasmic binding protein" evidence="5">
    <location>
        <begin position="67"/>
        <end position="255"/>
    </location>
</feature>
<dbReference type="PANTHER" id="PTHR46847:SF1">
    <property type="entry name" value="D-ALLOSE-BINDING PERIPLASMIC PROTEIN-RELATED"/>
    <property type="match status" value="1"/>
</dbReference>
<keyword evidence="3 4" id="KW-0732">Signal</keyword>
<dbReference type="InterPro" id="IPR025997">
    <property type="entry name" value="SBP_2_dom"/>
</dbReference>
<sequence length="412" mass="43798">MRRRFVSIICASVCAGMLLCACSSNEDENVFTGDTTEKPAYQAKLNAITPAAYSSVEGLELEPGTYISVIGKEEDSSYWNQIRAGVEQAAADLNEALGYSGSDQIKVLYNAPSGEEDMNEQVNILDEELARYPDVIAIASIDEDASEVQFDLAAGNDIPIVAFDSGNLYQGIQCTCKTDNSAATAEGVSKLCEAIGDSGEVALIVHDSVSESAREREEAFKAALSAEHPEVTVAETIYMDELEEIKKSAAAEQLGVSLEEIQAQQAAETTGQGEEQTGEASAVMEEINAAAEGMSDEDAVAYCLKKHPDLKGCFGTNVDATQLGLKALGSMEEAEDVVLMGFDAGAAQLEALESGEIDGLVVQNPFGIGYAAVIASARTVLEIGNEAQVNTGYIWVDQENLEEDAVQAMLYE</sequence>
<comment type="similarity">
    <text evidence="2">Belongs to the bacterial solute-binding protein 2 family.</text>
</comment>
<dbReference type="Gene3D" id="3.40.50.2300">
    <property type="match status" value="2"/>
</dbReference>
<feature type="signal peptide" evidence="4">
    <location>
        <begin position="1"/>
        <end position="26"/>
    </location>
</feature>
<dbReference type="Pfam" id="PF13407">
    <property type="entry name" value="Peripla_BP_4"/>
    <property type="match status" value="2"/>
</dbReference>
<accession>A0A9D2SW78</accession>
<dbReference type="PANTHER" id="PTHR46847">
    <property type="entry name" value="D-ALLOSE-BINDING PERIPLASMIC PROTEIN-RELATED"/>
    <property type="match status" value="1"/>
</dbReference>
<name>A0A9D2SW78_9FIRM</name>
<comment type="caution">
    <text evidence="6">The sequence shown here is derived from an EMBL/GenBank/DDBJ whole genome shotgun (WGS) entry which is preliminary data.</text>
</comment>
<dbReference type="Proteomes" id="UP000823894">
    <property type="component" value="Unassembled WGS sequence"/>
</dbReference>
<evidence type="ECO:0000256" key="2">
    <source>
        <dbReference type="ARBA" id="ARBA00007639"/>
    </source>
</evidence>
<evidence type="ECO:0000256" key="3">
    <source>
        <dbReference type="ARBA" id="ARBA00022729"/>
    </source>
</evidence>
<dbReference type="GO" id="GO:0030313">
    <property type="term" value="C:cell envelope"/>
    <property type="evidence" value="ECO:0007669"/>
    <property type="project" value="UniProtKB-SubCell"/>
</dbReference>
<evidence type="ECO:0000256" key="1">
    <source>
        <dbReference type="ARBA" id="ARBA00004196"/>
    </source>
</evidence>
<evidence type="ECO:0000313" key="7">
    <source>
        <dbReference type="Proteomes" id="UP000823894"/>
    </source>
</evidence>
<dbReference type="InterPro" id="IPR028082">
    <property type="entry name" value="Peripla_BP_I"/>
</dbReference>
<comment type="subcellular location">
    <subcellularLocation>
        <location evidence="1">Cell envelope</location>
    </subcellularLocation>
</comment>
<dbReference type="GO" id="GO:0030246">
    <property type="term" value="F:carbohydrate binding"/>
    <property type="evidence" value="ECO:0007669"/>
    <property type="project" value="UniProtKB-ARBA"/>
</dbReference>
<gene>
    <name evidence="6" type="ORF">H9757_03080</name>
</gene>
<evidence type="ECO:0000313" key="6">
    <source>
        <dbReference type="EMBL" id="HJC38038.1"/>
    </source>
</evidence>
<protein>
    <submittedName>
        <fullName evidence="6">Substrate-binding domain-containing protein</fullName>
    </submittedName>
</protein>
<dbReference type="AlphaFoldDB" id="A0A9D2SW78"/>
<reference evidence="6" key="1">
    <citation type="journal article" date="2021" name="PeerJ">
        <title>Extensive microbial diversity within the chicken gut microbiome revealed by metagenomics and culture.</title>
        <authorList>
            <person name="Gilroy R."/>
            <person name="Ravi A."/>
            <person name="Getino M."/>
            <person name="Pursley I."/>
            <person name="Horton D.L."/>
            <person name="Alikhan N.F."/>
            <person name="Baker D."/>
            <person name="Gharbi K."/>
            <person name="Hall N."/>
            <person name="Watson M."/>
            <person name="Adriaenssens E.M."/>
            <person name="Foster-Nyarko E."/>
            <person name="Jarju S."/>
            <person name="Secka A."/>
            <person name="Antonio M."/>
            <person name="Oren A."/>
            <person name="Chaudhuri R.R."/>
            <person name="La Ragione R."/>
            <person name="Hildebrand F."/>
            <person name="Pallen M.J."/>
        </authorList>
    </citation>
    <scope>NUCLEOTIDE SEQUENCE</scope>
    <source>
        <strain evidence="6">ChiGjej1B1-1692</strain>
    </source>
</reference>
<dbReference type="SUPFAM" id="SSF53822">
    <property type="entry name" value="Periplasmic binding protein-like I"/>
    <property type="match status" value="1"/>
</dbReference>
<feature type="domain" description="Periplasmic binding protein" evidence="5">
    <location>
        <begin position="299"/>
        <end position="373"/>
    </location>
</feature>
<feature type="chain" id="PRO_5039060397" evidence="4">
    <location>
        <begin position="27"/>
        <end position="412"/>
    </location>
</feature>
<reference evidence="6" key="2">
    <citation type="submission" date="2021-04" db="EMBL/GenBank/DDBJ databases">
        <authorList>
            <person name="Gilroy R."/>
        </authorList>
    </citation>
    <scope>NUCLEOTIDE SEQUENCE</scope>
    <source>
        <strain evidence="6">ChiGjej1B1-1692</strain>
    </source>
</reference>
<dbReference type="EMBL" id="DWWK01000038">
    <property type="protein sequence ID" value="HJC38038.1"/>
    <property type="molecule type" value="Genomic_DNA"/>
</dbReference>
<evidence type="ECO:0000259" key="5">
    <source>
        <dbReference type="Pfam" id="PF13407"/>
    </source>
</evidence>
<evidence type="ECO:0000256" key="4">
    <source>
        <dbReference type="SAM" id="SignalP"/>
    </source>
</evidence>
<proteinExistence type="inferred from homology"/>
<dbReference type="PROSITE" id="PS51257">
    <property type="entry name" value="PROKAR_LIPOPROTEIN"/>
    <property type="match status" value="1"/>
</dbReference>